<evidence type="ECO:0000313" key="3">
    <source>
        <dbReference type="Proteomes" id="UP000739565"/>
    </source>
</evidence>
<dbReference type="RefSeq" id="WP_259661565.1">
    <property type="nucleotide sequence ID" value="NZ_JAHXRI010000010.1"/>
</dbReference>
<comment type="caution">
    <text evidence="2">The sequence shown here is derived from an EMBL/GenBank/DDBJ whole genome shotgun (WGS) entry which is preliminary data.</text>
</comment>
<dbReference type="AlphaFoldDB" id="A0A953NAX2"/>
<keyword evidence="1" id="KW-0472">Membrane</keyword>
<organism evidence="2 3">
    <name type="scientific">Zwartia hollandica</name>
    <dbReference type="NCBI Taxonomy" id="324606"/>
    <lineage>
        <taxon>Bacteria</taxon>
        <taxon>Pseudomonadati</taxon>
        <taxon>Pseudomonadota</taxon>
        <taxon>Betaproteobacteria</taxon>
        <taxon>Burkholderiales</taxon>
        <taxon>Alcaligenaceae</taxon>
        <taxon>Zwartia</taxon>
    </lineage>
</organism>
<evidence type="ECO:0000313" key="2">
    <source>
        <dbReference type="EMBL" id="MBZ1351148.1"/>
    </source>
</evidence>
<name>A0A953NAX2_9BURK</name>
<proteinExistence type="predicted"/>
<protein>
    <submittedName>
        <fullName evidence="2">Uncharacterized protein</fullName>
    </submittedName>
</protein>
<gene>
    <name evidence="2" type="ORF">KZZ10_10870</name>
</gene>
<sequence>MKLPKDTEPTLWGAAGGAALIAMIGFGFAGWSTEGGSAALGQAQANKATVAALSPVCAEMFKRDPNFTANLVELKKTDEWARSAYIEKGGWGKMPGAIKLTSETANSCAALLVKA</sequence>
<dbReference type="Proteomes" id="UP000739565">
    <property type="component" value="Unassembled WGS sequence"/>
</dbReference>
<accession>A0A953NAX2</accession>
<evidence type="ECO:0000256" key="1">
    <source>
        <dbReference type="SAM" id="Phobius"/>
    </source>
</evidence>
<dbReference type="EMBL" id="JAHXRI010000010">
    <property type="protein sequence ID" value="MBZ1351148.1"/>
    <property type="molecule type" value="Genomic_DNA"/>
</dbReference>
<keyword evidence="3" id="KW-1185">Reference proteome</keyword>
<keyword evidence="1" id="KW-1133">Transmembrane helix</keyword>
<keyword evidence="1" id="KW-0812">Transmembrane</keyword>
<feature type="transmembrane region" description="Helical" evidence="1">
    <location>
        <begin position="12"/>
        <end position="31"/>
    </location>
</feature>
<reference evidence="2" key="1">
    <citation type="submission" date="2021-07" db="EMBL/GenBank/DDBJ databases">
        <title>New genus and species of the family Alcaligenaceae.</title>
        <authorList>
            <person name="Hahn M.W."/>
        </authorList>
    </citation>
    <scope>NUCLEOTIDE SEQUENCE</scope>
    <source>
        <strain evidence="2">LF4-65</strain>
    </source>
</reference>